<protein>
    <submittedName>
        <fullName evidence="3">Uncharacterized protein LOC108996974</fullName>
    </submittedName>
</protein>
<feature type="region of interest" description="Disordered" evidence="1">
    <location>
        <begin position="458"/>
        <end position="479"/>
    </location>
</feature>
<feature type="compositionally biased region" description="Low complexity" evidence="1">
    <location>
        <begin position="463"/>
        <end position="472"/>
    </location>
</feature>
<feature type="compositionally biased region" description="Basic and acidic residues" evidence="1">
    <location>
        <begin position="673"/>
        <end position="688"/>
    </location>
</feature>
<name>A0A6P9EDG6_JUGRE</name>
<feature type="region of interest" description="Disordered" evidence="1">
    <location>
        <begin position="563"/>
        <end position="588"/>
    </location>
</feature>
<dbReference type="PANTHER" id="PTHR37722:SF2">
    <property type="entry name" value="OS01G0167700 PROTEIN"/>
    <property type="match status" value="1"/>
</dbReference>
<dbReference type="PANTHER" id="PTHR37722">
    <property type="entry name" value="OS01G0167700 PROTEIN"/>
    <property type="match status" value="1"/>
</dbReference>
<evidence type="ECO:0000313" key="2">
    <source>
        <dbReference type="Proteomes" id="UP000235220"/>
    </source>
</evidence>
<feature type="compositionally biased region" description="Basic residues" evidence="1">
    <location>
        <begin position="8"/>
        <end position="24"/>
    </location>
</feature>
<feature type="region of interest" description="Disordered" evidence="1">
    <location>
        <begin position="1"/>
        <end position="40"/>
    </location>
</feature>
<dbReference type="Gramene" id="Jr14_07550_p1">
    <property type="protein sequence ID" value="cds.Jr14_07550_p1"/>
    <property type="gene ID" value="Jr14_07550"/>
</dbReference>
<proteinExistence type="predicted"/>
<feature type="region of interest" description="Disordered" evidence="1">
    <location>
        <begin position="500"/>
        <end position="531"/>
    </location>
</feature>
<dbReference type="OrthoDB" id="994901at2759"/>
<evidence type="ECO:0000313" key="3">
    <source>
        <dbReference type="RefSeq" id="XP_035540847.1"/>
    </source>
</evidence>
<evidence type="ECO:0000256" key="1">
    <source>
        <dbReference type="SAM" id="MobiDB-lite"/>
    </source>
</evidence>
<dbReference type="GeneID" id="108996974"/>
<sequence>MLQWMGGSRRKVTTSRKSMHKRQKQYFEQKKRQQQQQTAGLESYTADGMNVCVQHHNEHRSLDVLNLLNLSTVSQECKSACPSGKEDLQVSGSEVKYNIKKGPSTILNHTDALANSVECKEERSPSHCQVEVVSPKNLLSVHDDNHIVLNGDGSKVDLWKTVTEQQLSVLDLIGDEEPNGNKDGTPMYEAHAAFSVEGLGEVGTETPVHSPQQPGRYFSFGRSSPLKATRQLNMSKKRNYLMDDLELDVDQMMKDINMPPSESSLDFSSGKMHSYSNPNQKLAAVRDCMQHDGHGSQINSLLGDRSFFNDLESGKEDIWDARSCFLADNFLDEREFDVSRKNWSPEIDGNSLDFWKYGNSEMSDYAFEGPDLLKKRDATTAMDRFNALESPASFYKHQTSENDLDFMIYNGARRPTPVRKFGFGDVTKQSDWFCSATDDGRDNMCMLSSEESCSSSAVRGEVTNNSRSNSAARRTRRHSNACISPRKKYGVNSIFAKETGHKSKDEIRQGNDVRGSGKCPNVSKLSHSNNPLLKNLGPNDSWLHDEGYTTSKVNSGFIPFSRDSETKIPSSESKFWTGDPTSEFSVPGSDIDARSSLFGRSKLGGSLACSRSGSFITEKFTVHDSPIFSKFQVGPTVPDLSPDSKLEGTPPESSFVAGSHGEKPFPDISTDESASKDVENKAKTQPHDREELELMGEVQIGNGLFSENEKAKDAASSGGNNCGCKNAEDEAPEPMHNLKTTYSPDHAEQASRSLVISDKLESIVEEQKHHCRNEATLPCQNGDKDIQVMRPQERRLIRKTESKCDNSSCQVMMLESYVLQLLSVKKVLMHASAQDTTKKLERLQHEFLSSFIQAPVQAKKT</sequence>
<dbReference type="RefSeq" id="XP_035540847.1">
    <property type="nucleotide sequence ID" value="XM_035684954.1"/>
</dbReference>
<feature type="compositionally biased region" description="Polar residues" evidence="1">
    <location>
        <begin position="567"/>
        <end position="584"/>
    </location>
</feature>
<dbReference type="Proteomes" id="UP000235220">
    <property type="component" value="Chromosome 14"/>
</dbReference>
<gene>
    <name evidence="3" type="primary">LOC108996974</name>
</gene>
<reference evidence="3" key="1">
    <citation type="submission" date="2025-08" db="UniProtKB">
        <authorList>
            <consortium name="RefSeq"/>
        </authorList>
    </citation>
    <scope>IDENTIFICATION</scope>
    <source>
        <tissue evidence="3">Leaves</tissue>
    </source>
</reference>
<organism evidence="2 3">
    <name type="scientific">Juglans regia</name>
    <name type="common">English walnut</name>
    <dbReference type="NCBI Taxonomy" id="51240"/>
    <lineage>
        <taxon>Eukaryota</taxon>
        <taxon>Viridiplantae</taxon>
        <taxon>Streptophyta</taxon>
        <taxon>Embryophyta</taxon>
        <taxon>Tracheophyta</taxon>
        <taxon>Spermatophyta</taxon>
        <taxon>Magnoliopsida</taxon>
        <taxon>eudicotyledons</taxon>
        <taxon>Gunneridae</taxon>
        <taxon>Pentapetalae</taxon>
        <taxon>rosids</taxon>
        <taxon>fabids</taxon>
        <taxon>Fagales</taxon>
        <taxon>Juglandaceae</taxon>
        <taxon>Juglans</taxon>
    </lineage>
</organism>
<keyword evidence="2" id="KW-1185">Reference proteome</keyword>
<feature type="compositionally biased region" description="Basic and acidic residues" evidence="1">
    <location>
        <begin position="500"/>
        <end position="511"/>
    </location>
</feature>
<accession>A0A6P9EDG6</accession>
<dbReference type="AlphaFoldDB" id="A0A6P9EDG6"/>
<dbReference type="KEGG" id="jre:108996974"/>
<feature type="region of interest" description="Disordered" evidence="1">
    <location>
        <begin position="639"/>
        <end position="688"/>
    </location>
</feature>
<dbReference type="FunCoup" id="A0A6P9EDG6">
    <property type="interactions" value="145"/>
</dbReference>